<dbReference type="InterPro" id="IPR051198">
    <property type="entry name" value="BchE-like"/>
</dbReference>
<dbReference type="GO" id="GO:0031419">
    <property type="term" value="F:cobalamin binding"/>
    <property type="evidence" value="ECO:0007669"/>
    <property type="project" value="InterPro"/>
</dbReference>
<keyword evidence="3" id="KW-0479">Metal-binding</keyword>
<dbReference type="PROSITE" id="PS51332">
    <property type="entry name" value="B12_BINDING"/>
    <property type="match status" value="1"/>
</dbReference>
<keyword evidence="2" id="KW-0949">S-adenosyl-L-methionine</keyword>
<proteinExistence type="predicted"/>
<dbReference type="Gene3D" id="3.40.50.280">
    <property type="entry name" value="Cobalamin-binding domain"/>
    <property type="match status" value="1"/>
</dbReference>
<reference evidence="7" key="1">
    <citation type="journal article" date="2014" name="Front. Microbiol.">
        <title>High frequency of phylogenetically diverse reductive dehalogenase-homologous genes in deep subseafloor sedimentary metagenomes.</title>
        <authorList>
            <person name="Kawai M."/>
            <person name="Futagami T."/>
            <person name="Toyoda A."/>
            <person name="Takaki Y."/>
            <person name="Nishi S."/>
            <person name="Hori S."/>
            <person name="Arai W."/>
            <person name="Tsubouchi T."/>
            <person name="Morono Y."/>
            <person name="Uchiyama I."/>
            <person name="Ito T."/>
            <person name="Fujiyama A."/>
            <person name="Inagaki F."/>
            <person name="Takami H."/>
        </authorList>
    </citation>
    <scope>NUCLEOTIDE SEQUENCE</scope>
    <source>
        <strain evidence="7">Expedition CK06-06</strain>
    </source>
</reference>
<dbReference type="InterPro" id="IPR006158">
    <property type="entry name" value="Cobalamin-bd"/>
</dbReference>
<dbReference type="GO" id="GO:0051536">
    <property type="term" value="F:iron-sulfur cluster binding"/>
    <property type="evidence" value="ECO:0007669"/>
    <property type="project" value="UniProtKB-KW"/>
</dbReference>
<keyword evidence="5" id="KW-0411">Iron-sulfur</keyword>
<accession>X1NN06</accession>
<dbReference type="PANTHER" id="PTHR43409:SF7">
    <property type="entry name" value="BLL1977 PROTEIN"/>
    <property type="match status" value="1"/>
</dbReference>
<dbReference type="EMBL" id="BARV01016888">
    <property type="protein sequence ID" value="GAI31596.1"/>
    <property type="molecule type" value="Genomic_DNA"/>
</dbReference>
<evidence type="ECO:0000256" key="1">
    <source>
        <dbReference type="ARBA" id="ARBA00001966"/>
    </source>
</evidence>
<protein>
    <recommendedName>
        <fullName evidence="6">B12-binding domain-containing protein</fullName>
    </recommendedName>
</protein>
<evidence type="ECO:0000256" key="4">
    <source>
        <dbReference type="ARBA" id="ARBA00023004"/>
    </source>
</evidence>
<dbReference type="PANTHER" id="PTHR43409">
    <property type="entry name" value="ANAEROBIC MAGNESIUM-PROTOPORPHYRIN IX MONOMETHYL ESTER CYCLASE-RELATED"/>
    <property type="match status" value="1"/>
</dbReference>
<keyword evidence="4" id="KW-0408">Iron</keyword>
<dbReference type="SUPFAM" id="SSF52242">
    <property type="entry name" value="Cobalamin (vitamin B12)-binding domain"/>
    <property type="match status" value="1"/>
</dbReference>
<evidence type="ECO:0000256" key="5">
    <source>
        <dbReference type="ARBA" id="ARBA00023014"/>
    </source>
</evidence>
<sequence>MIDILLVNPKEKGGFFEKMPPLGLACIAANLERYDYSVKIVDFEVEDKDLHYWLDEFQPKILGISGTTHTRFESFRLAKQAKDFNKEITTIYGGVHATFTAFDTLTNVKEIDCVVKGEGEHTVLGLIDAFKRNKSIAGLTGITYRSDNGIKENPPAQRINPLDSLPNPAYHLLDMNKYSLDMEFVNKKGISIITSRGCLA</sequence>
<gene>
    <name evidence="7" type="ORF">S06H3_28881</name>
</gene>
<dbReference type="Pfam" id="PF02310">
    <property type="entry name" value="B12-binding"/>
    <property type="match status" value="1"/>
</dbReference>
<dbReference type="InterPro" id="IPR036724">
    <property type="entry name" value="Cobalamin-bd_sf"/>
</dbReference>
<evidence type="ECO:0000259" key="6">
    <source>
        <dbReference type="PROSITE" id="PS51332"/>
    </source>
</evidence>
<evidence type="ECO:0000313" key="7">
    <source>
        <dbReference type="EMBL" id="GAI31596.1"/>
    </source>
</evidence>
<comment type="caution">
    <text evidence="7">The sequence shown here is derived from an EMBL/GenBank/DDBJ whole genome shotgun (WGS) entry which is preliminary data.</text>
</comment>
<dbReference type="AlphaFoldDB" id="X1NN06"/>
<feature type="non-terminal residue" evidence="7">
    <location>
        <position position="200"/>
    </location>
</feature>
<evidence type="ECO:0000256" key="3">
    <source>
        <dbReference type="ARBA" id="ARBA00022723"/>
    </source>
</evidence>
<comment type="cofactor">
    <cofactor evidence="1">
        <name>[4Fe-4S] cluster</name>
        <dbReference type="ChEBI" id="CHEBI:49883"/>
    </cofactor>
</comment>
<dbReference type="CDD" id="cd02068">
    <property type="entry name" value="radical_SAM_B12_BD"/>
    <property type="match status" value="1"/>
</dbReference>
<feature type="domain" description="B12-binding" evidence="6">
    <location>
        <begin position="1"/>
        <end position="137"/>
    </location>
</feature>
<name>X1NN06_9ZZZZ</name>
<dbReference type="GO" id="GO:0046872">
    <property type="term" value="F:metal ion binding"/>
    <property type="evidence" value="ECO:0007669"/>
    <property type="project" value="UniProtKB-KW"/>
</dbReference>
<organism evidence="7">
    <name type="scientific">marine sediment metagenome</name>
    <dbReference type="NCBI Taxonomy" id="412755"/>
    <lineage>
        <taxon>unclassified sequences</taxon>
        <taxon>metagenomes</taxon>
        <taxon>ecological metagenomes</taxon>
    </lineage>
</organism>
<evidence type="ECO:0000256" key="2">
    <source>
        <dbReference type="ARBA" id="ARBA00022691"/>
    </source>
</evidence>